<feature type="domain" description="UBC core" evidence="6">
    <location>
        <begin position="43"/>
        <end position="233"/>
    </location>
</feature>
<proteinExistence type="inferred from homology"/>
<keyword evidence="4" id="KW-0547">Nucleotide-binding</keyword>
<feature type="signal peptide" evidence="5">
    <location>
        <begin position="1"/>
        <end position="22"/>
    </location>
</feature>
<reference evidence="7 8" key="1">
    <citation type="journal article" date="2021" name="BMC Genomics">
        <title>Datura genome reveals duplications of psychoactive alkaloid biosynthetic genes and high mutation rate following tissue culture.</title>
        <authorList>
            <person name="Rajewski A."/>
            <person name="Carter-House D."/>
            <person name="Stajich J."/>
            <person name="Litt A."/>
        </authorList>
    </citation>
    <scope>NUCLEOTIDE SEQUENCE [LARGE SCALE GENOMIC DNA]</scope>
    <source>
        <strain evidence="7">AR-01</strain>
    </source>
</reference>
<evidence type="ECO:0000256" key="1">
    <source>
        <dbReference type="ARBA" id="ARBA00022679"/>
    </source>
</evidence>
<name>A0ABS8TGK0_DATST</name>
<keyword evidence="5" id="KW-0732">Signal</keyword>
<dbReference type="InterPro" id="IPR000608">
    <property type="entry name" value="UBC"/>
</dbReference>
<dbReference type="InterPro" id="IPR023313">
    <property type="entry name" value="UBQ-conjugating_AS"/>
</dbReference>
<gene>
    <name evidence="7" type="primary">UBE2N_1</name>
    <name evidence="7" type="ORF">HAX54_010590</name>
</gene>
<evidence type="ECO:0000256" key="4">
    <source>
        <dbReference type="RuleBase" id="RU362109"/>
    </source>
</evidence>
<accession>A0ABS8TGK0</accession>
<dbReference type="InterPro" id="IPR016135">
    <property type="entry name" value="UBQ-conjugating_enzyme/RWD"/>
</dbReference>
<evidence type="ECO:0000256" key="2">
    <source>
        <dbReference type="ARBA" id="ARBA00022786"/>
    </source>
</evidence>
<sequence length="266" mass="29711">MAKAIVLLSALCVLAIANFAAADFEVFDVEGATVRLACRDIVTNNVTFSTEGKTDNAGKYTLTVEAPGISASPSEDNMRYFNVMILGPTQSPYEGGVFKLELFLPERVPNGCSKDSLLLQKLGVIAKTISSGYRSMDKDAESGKTVWVRFLTKIYHPNIDKLGRVCLDILKDKWSLSSDPYCTFEHSSTFNLLQIQMIHFLKTLQSTGSQMRLKLLKRRRSGHAYMLVVHEGNSNEKFKNNKNHGMNELVTTKLDMVRILSLPEYS</sequence>
<keyword evidence="2 4" id="KW-0833">Ubl conjugation pathway</keyword>
<evidence type="ECO:0000259" key="6">
    <source>
        <dbReference type="PROSITE" id="PS50127"/>
    </source>
</evidence>
<dbReference type="PROSITE" id="PS50127">
    <property type="entry name" value="UBC_2"/>
    <property type="match status" value="1"/>
</dbReference>
<protein>
    <submittedName>
        <fullName evidence="7">Ubiquitin-conjugating enzyme E2 N</fullName>
    </submittedName>
</protein>
<keyword evidence="1" id="KW-0808">Transferase</keyword>
<dbReference type="Gene3D" id="3.10.110.10">
    <property type="entry name" value="Ubiquitin Conjugating Enzyme"/>
    <property type="match status" value="1"/>
</dbReference>
<keyword evidence="8" id="KW-1185">Reference proteome</keyword>
<evidence type="ECO:0000256" key="3">
    <source>
        <dbReference type="PROSITE-ProRule" id="PRU10133"/>
    </source>
</evidence>
<dbReference type="SUPFAM" id="SSF54495">
    <property type="entry name" value="UBC-like"/>
    <property type="match status" value="2"/>
</dbReference>
<evidence type="ECO:0000256" key="5">
    <source>
        <dbReference type="SAM" id="SignalP"/>
    </source>
</evidence>
<dbReference type="Pfam" id="PF00179">
    <property type="entry name" value="UQ_con"/>
    <property type="match status" value="2"/>
</dbReference>
<dbReference type="PANTHER" id="PTHR24068">
    <property type="entry name" value="UBIQUITIN-CONJUGATING ENZYME E2"/>
    <property type="match status" value="1"/>
</dbReference>
<organism evidence="7 8">
    <name type="scientific">Datura stramonium</name>
    <name type="common">Jimsonweed</name>
    <name type="synonym">Common thornapple</name>
    <dbReference type="NCBI Taxonomy" id="4076"/>
    <lineage>
        <taxon>Eukaryota</taxon>
        <taxon>Viridiplantae</taxon>
        <taxon>Streptophyta</taxon>
        <taxon>Embryophyta</taxon>
        <taxon>Tracheophyta</taxon>
        <taxon>Spermatophyta</taxon>
        <taxon>Magnoliopsida</taxon>
        <taxon>eudicotyledons</taxon>
        <taxon>Gunneridae</taxon>
        <taxon>Pentapetalae</taxon>
        <taxon>asterids</taxon>
        <taxon>lamiids</taxon>
        <taxon>Solanales</taxon>
        <taxon>Solanaceae</taxon>
        <taxon>Solanoideae</taxon>
        <taxon>Datureae</taxon>
        <taxon>Datura</taxon>
    </lineage>
</organism>
<comment type="caution">
    <text evidence="7">The sequence shown here is derived from an EMBL/GenBank/DDBJ whole genome shotgun (WGS) entry which is preliminary data.</text>
</comment>
<feature type="active site" description="Glycyl thioester intermediate" evidence="3">
    <location>
        <position position="166"/>
    </location>
</feature>
<feature type="chain" id="PRO_5046623409" evidence="5">
    <location>
        <begin position="23"/>
        <end position="266"/>
    </location>
</feature>
<keyword evidence="4" id="KW-0067">ATP-binding</keyword>
<evidence type="ECO:0000313" key="8">
    <source>
        <dbReference type="Proteomes" id="UP000823775"/>
    </source>
</evidence>
<dbReference type="SMART" id="SM00212">
    <property type="entry name" value="UBCc"/>
    <property type="match status" value="1"/>
</dbReference>
<dbReference type="Proteomes" id="UP000823775">
    <property type="component" value="Unassembled WGS sequence"/>
</dbReference>
<dbReference type="EMBL" id="JACEIK010001588">
    <property type="protein sequence ID" value="MCD7470609.1"/>
    <property type="molecule type" value="Genomic_DNA"/>
</dbReference>
<dbReference type="PROSITE" id="PS00183">
    <property type="entry name" value="UBC_1"/>
    <property type="match status" value="1"/>
</dbReference>
<comment type="similarity">
    <text evidence="4">Belongs to the ubiquitin-conjugating enzyme family.</text>
</comment>
<evidence type="ECO:0000313" key="7">
    <source>
        <dbReference type="EMBL" id="MCD7470609.1"/>
    </source>
</evidence>